<gene>
    <name evidence="2" type="ORF">FQP90_07300</name>
</gene>
<dbReference type="AlphaFoldDB" id="A0A558H6U5"/>
<feature type="coiled-coil region" evidence="1">
    <location>
        <begin position="77"/>
        <end position="104"/>
    </location>
</feature>
<dbReference type="OrthoDB" id="4950751at2"/>
<name>A0A558H6U5_PAENT</name>
<dbReference type="RefSeq" id="WP_144649055.1">
    <property type="nucleotide sequence ID" value="NZ_VNFK01000004.1"/>
</dbReference>
<protein>
    <submittedName>
        <fullName evidence="2">Uncharacterized protein</fullName>
    </submittedName>
</protein>
<accession>A0A558H6U5</accession>
<comment type="caution">
    <text evidence="2">The sequence shown here is derived from an EMBL/GenBank/DDBJ whole genome shotgun (WGS) entry which is preliminary data.</text>
</comment>
<evidence type="ECO:0000256" key="1">
    <source>
        <dbReference type="SAM" id="Coils"/>
    </source>
</evidence>
<sequence>MTFTYTSTHLADIAESIPARAHDAGILFVPGAKVEGESHIALSGSDLNVDEAVRVAAKVGAVFVSSSASTFEVQNYLDELVDDQENLSARAKKLIEAARQYNGQHQSVTVVWAAQGLLYEWHAGADWLVPFLNELHEAVEESEEESNEAQRERLTEYYTNIQTAATVLAESHKYRGEQVGKRRHLMATVIAEAGMDEIDDMTLSHRVMPEANRIINAKVYEFEQDFRARKEEITDELRNYPAWQVVYSKAERKAAAMKFLTKKADGHRLSTDLAVEISEAAANPVYVSRY</sequence>
<dbReference type="Proteomes" id="UP000316500">
    <property type="component" value="Unassembled WGS sequence"/>
</dbReference>
<evidence type="ECO:0000313" key="2">
    <source>
        <dbReference type="EMBL" id="TVU64849.1"/>
    </source>
</evidence>
<dbReference type="EMBL" id="VNFK01000004">
    <property type="protein sequence ID" value="TVU64849.1"/>
    <property type="molecule type" value="Genomic_DNA"/>
</dbReference>
<reference evidence="2 3" key="1">
    <citation type="submission" date="2019-07" db="EMBL/GenBank/DDBJ databases">
        <title>Diversity of Bacteria from Kongsfjorden, Arctic.</title>
        <authorList>
            <person name="Yu Y."/>
        </authorList>
    </citation>
    <scope>NUCLEOTIDE SEQUENCE [LARGE SCALE GENOMIC DNA]</scope>
    <source>
        <strain evidence="2 3">SM1928</strain>
    </source>
</reference>
<evidence type="ECO:0000313" key="3">
    <source>
        <dbReference type="Proteomes" id="UP000316500"/>
    </source>
</evidence>
<proteinExistence type="predicted"/>
<keyword evidence="1" id="KW-0175">Coiled coil</keyword>
<organism evidence="2 3">
    <name type="scientific">Paenarthrobacter nitroguajacolicus</name>
    <name type="common">Arthrobacter nitroguajacolicus</name>
    <dbReference type="NCBI Taxonomy" id="211146"/>
    <lineage>
        <taxon>Bacteria</taxon>
        <taxon>Bacillati</taxon>
        <taxon>Actinomycetota</taxon>
        <taxon>Actinomycetes</taxon>
        <taxon>Micrococcales</taxon>
        <taxon>Micrococcaceae</taxon>
        <taxon>Paenarthrobacter</taxon>
    </lineage>
</organism>